<proteinExistence type="predicted"/>
<sequence length="113" mass="11985">MQGDADAAIDAAVARRPISEITLQTDIVMTAVLHSALCGNATSVLVMAQVLGLTALDHSFALPLAASWLAHGHSHEPAKLYQAKAVLPTAFRERHGDAADQWLHHSVSGEPDE</sequence>
<evidence type="ECO:0000313" key="1">
    <source>
        <dbReference type="EMBL" id="QAU45893.1"/>
    </source>
</evidence>
<dbReference type="AlphaFoldDB" id="A0AAE6C7N7"/>
<dbReference type="KEGG" id="bgz:XH91_11345"/>
<organism evidence="1 2">
    <name type="scientific">Bradyrhizobium guangzhouense</name>
    <dbReference type="NCBI Taxonomy" id="1325095"/>
    <lineage>
        <taxon>Bacteria</taxon>
        <taxon>Pseudomonadati</taxon>
        <taxon>Pseudomonadota</taxon>
        <taxon>Alphaproteobacteria</taxon>
        <taxon>Hyphomicrobiales</taxon>
        <taxon>Nitrobacteraceae</taxon>
        <taxon>Bradyrhizobium</taxon>
    </lineage>
</organism>
<evidence type="ECO:0000313" key="2">
    <source>
        <dbReference type="Proteomes" id="UP000288972"/>
    </source>
</evidence>
<dbReference type="Proteomes" id="UP000288972">
    <property type="component" value="Chromosome"/>
</dbReference>
<gene>
    <name evidence="1" type="ORF">XH91_11345</name>
</gene>
<accession>A0AAE6C7N7</accession>
<dbReference type="EMBL" id="CP030053">
    <property type="protein sequence ID" value="QAU45893.1"/>
    <property type="molecule type" value="Genomic_DNA"/>
</dbReference>
<reference evidence="1 2" key="1">
    <citation type="submission" date="2018-06" db="EMBL/GenBank/DDBJ databases">
        <title>Comparative genomics of rhizobia nodulating Arachis hypogaea in China.</title>
        <authorList>
            <person name="Li Y."/>
        </authorList>
    </citation>
    <scope>NUCLEOTIDE SEQUENCE [LARGE SCALE GENOMIC DNA]</scope>
    <source>
        <strain evidence="1 2">CCBAU 51670</strain>
    </source>
</reference>
<name>A0AAE6C7N7_9BRAD</name>
<protein>
    <submittedName>
        <fullName evidence="1">Uncharacterized protein</fullName>
    </submittedName>
</protein>